<comment type="subcellular location">
    <subcellularLocation>
        <location evidence="1 7">Cell outer membrane</location>
        <topology evidence="1 7">Multi-pass membrane protein</topology>
    </subcellularLocation>
</comment>
<dbReference type="PANTHER" id="PTHR30069:SF46">
    <property type="entry name" value="OAR PROTEIN"/>
    <property type="match status" value="1"/>
</dbReference>
<gene>
    <name evidence="9" type="ORF">C7S18_05800</name>
</gene>
<sequence>MLSLESAGQGPTRARHRTPRLAPLAAALAACLMLAGPAVVLAQSATATLRGTLVHTDSGPTTIRVTHLETGLNRTTEANAQGRFTLTGLPPGQYRVELEHQGKVSQQTVRLRLGETVRLNRWPEPDAQNSTPAVQPPLEARTSEVAHYLSPEQIARLPQTDRNVLNFVDLVPGVAATAPVDGPTQVRGNGLATSATSLFVDGVRQNNDVVFGGVVPQQRYGAPLPQSAVAELKVIPQNYRAAYAQVSGPAVAVATHSGTNTFEGTAFVDHVADNWYAMTPQQRADDMPSEASDTQHGVTFGGPIVPDLLHFYLAYEGTERDDQREIALGGNQPASNLPNDLLAQLGSVDVPFDQDLLFGKLSYAPGDSHRFELSAKHRSNSDWVGFGGTTSAQAATERRYDDTRIDVLHQFHGRNVVSETHLTYENVGLELSPVTAGPSYVLFNVEQNGGLALITGGGIDQQDFGQRGFGIQNELTWSDLEWHGAHVITIGTQFKAIERHAERAFLANARFEYDARFSTSIPNFGAIALPRSGVSDLNIESDNRQYGLFVQDDWDVTDRLTLNLGVRWDYEVTPSYLDQVTDPTLAAALRGWSNLQNTDYEIDDYISSGNNRDAFKDAFAPRLGFAYDFSGDDTQVLFGGAGRAYDRNLFQILADEQFRGQQAVYALQFNNPGSPCSGPTCLTWDPRFLDVSQLATLVANLPRPATESDLITNDLRMPYSDQFSLGFRQTFGDWTGSVTASHIQSKDGLYYRIGNRYADGSFVGPFGPPFGQSVPGHGLLLLIDNGLSTRQNALLLALDKPYTESSGYGVSLAYTFSDASENQSSTVVDDRFVLDFVDADAAGWHRSVAIPRHRLVLSGLYDGAFGIQYAAKASLESPSTFEASNCLDAVDFAHCTVDPFTPSGTFGRKQFDLSASRDWQFDAQTALTFRIDILNLFNHRNWNSYDTWRGSPGAPNATFGDHFDSVILPTRTVKATIGFRW</sequence>
<dbReference type="AlphaFoldDB" id="A0A2P1PPG7"/>
<dbReference type="EMBL" id="CP027860">
    <property type="protein sequence ID" value="AVP96741.1"/>
    <property type="molecule type" value="Genomic_DNA"/>
</dbReference>
<dbReference type="KEGG" id="xba:C7S18_05800"/>
<reference evidence="9 10" key="2">
    <citation type="submission" date="2018-03" db="EMBL/GenBank/DDBJ databases">
        <authorList>
            <person name="Keele B.F."/>
        </authorList>
    </citation>
    <scope>NUCLEOTIDE SEQUENCE [LARGE SCALE GENOMIC DNA]</scope>
    <source>
        <strain evidence="9 10">D13</strain>
    </source>
</reference>
<evidence type="ECO:0000256" key="2">
    <source>
        <dbReference type="ARBA" id="ARBA00022448"/>
    </source>
</evidence>
<proteinExistence type="inferred from homology"/>
<protein>
    <recommendedName>
        <fullName evidence="8">TonB-dependent transporter Oar-like beta-barrel domain-containing protein</fullName>
    </recommendedName>
</protein>
<dbReference type="GO" id="GO:0030246">
    <property type="term" value="F:carbohydrate binding"/>
    <property type="evidence" value="ECO:0007669"/>
    <property type="project" value="InterPro"/>
</dbReference>
<evidence type="ECO:0000256" key="1">
    <source>
        <dbReference type="ARBA" id="ARBA00004571"/>
    </source>
</evidence>
<evidence type="ECO:0000313" key="9">
    <source>
        <dbReference type="EMBL" id="AVP96741.1"/>
    </source>
</evidence>
<feature type="domain" description="TonB-dependent transporter Oar-like beta-barrel" evidence="8">
    <location>
        <begin position="255"/>
        <end position="323"/>
    </location>
</feature>
<dbReference type="Gene3D" id="2.40.170.20">
    <property type="entry name" value="TonB-dependent receptor, beta-barrel domain"/>
    <property type="match status" value="1"/>
</dbReference>
<dbReference type="InterPro" id="IPR013784">
    <property type="entry name" value="Carb-bd-like_fold"/>
</dbReference>
<evidence type="ECO:0000313" key="10">
    <source>
        <dbReference type="Proteomes" id="UP000241074"/>
    </source>
</evidence>
<evidence type="ECO:0000256" key="6">
    <source>
        <dbReference type="ARBA" id="ARBA00023237"/>
    </source>
</evidence>
<dbReference type="RefSeq" id="WP_106890669.1">
    <property type="nucleotide sequence ID" value="NZ_CP027860.1"/>
</dbReference>
<dbReference type="Proteomes" id="UP000241074">
    <property type="component" value="Chromosome"/>
</dbReference>
<organism evidence="9 10">
    <name type="scientific">Ahniella affigens</name>
    <dbReference type="NCBI Taxonomy" id="2021234"/>
    <lineage>
        <taxon>Bacteria</taxon>
        <taxon>Pseudomonadati</taxon>
        <taxon>Pseudomonadota</taxon>
        <taxon>Gammaproteobacteria</taxon>
        <taxon>Lysobacterales</taxon>
        <taxon>Rhodanobacteraceae</taxon>
        <taxon>Ahniella</taxon>
    </lineage>
</organism>
<dbReference type="OrthoDB" id="9768147at2"/>
<reference evidence="9 10" key="1">
    <citation type="submission" date="2018-03" db="EMBL/GenBank/DDBJ databases">
        <title>Ahniella affigens gen. nov., sp. nov., a gammaproteobacterium isolated from sandy soil near a stream.</title>
        <authorList>
            <person name="Ko Y."/>
            <person name="Kim J.-H."/>
        </authorList>
    </citation>
    <scope>NUCLEOTIDE SEQUENCE [LARGE SCALE GENOMIC DNA]</scope>
    <source>
        <strain evidence="9 10">D13</strain>
    </source>
</reference>
<dbReference type="GO" id="GO:0015344">
    <property type="term" value="F:siderophore uptake transmembrane transporter activity"/>
    <property type="evidence" value="ECO:0007669"/>
    <property type="project" value="TreeGrafter"/>
</dbReference>
<evidence type="ECO:0000256" key="7">
    <source>
        <dbReference type="PROSITE-ProRule" id="PRU01360"/>
    </source>
</evidence>
<keyword evidence="5 7" id="KW-0472">Membrane</keyword>
<keyword evidence="10" id="KW-1185">Reference proteome</keyword>
<comment type="similarity">
    <text evidence="7">Belongs to the TonB-dependent receptor family.</text>
</comment>
<dbReference type="Pfam" id="PF13620">
    <property type="entry name" value="CarboxypepD_reg"/>
    <property type="match status" value="1"/>
</dbReference>
<accession>A0A2P1PPG7</accession>
<name>A0A2P1PPG7_9GAMM</name>
<dbReference type="Pfam" id="PF25183">
    <property type="entry name" value="OMP_b-brl_4"/>
    <property type="match status" value="2"/>
</dbReference>
<keyword evidence="3 7" id="KW-1134">Transmembrane beta strand</keyword>
<keyword evidence="2 7" id="KW-0813">Transport</keyword>
<evidence type="ECO:0000256" key="5">
    <source>
        <dbReference type="ARBA" id="ARBA00023136"/>
    </source>
</evidence>
<evidence type="ECO:0000256" key="4">
    <source>
        <dbReference type="ARBA" id="ARBA00022692"/>
    </source>
</evidence>
<feature type="domain" description="TonB-dependent transporter Oar-like beta-barrel" evidence="8">
    <location>
        <begin position="391"/>
        <end position="866"/>
    </location>
</feature>
<keyword evidence="6 7" id="KW-0998">Cell outer membrane</keyword>
<evidence type="ECO:0000256" key="3">
    <source>
        <dbReference type="ARBA" id="ARBA00022452"/>
    </source>
</evidence>
<dbReference type="InterPro" id="IPR039426">
    <property type="entry name" value="TonB-dep_rcpt-like"/>
</dbReference>
<dbReference type="GO" id="GO:0009279">
    <property type="term" value="C:cell outer membrane"/>
    <property type="evidence" value="ECO:0007669"/>
    <property type="project" value="UniProtKB-SubCell"/>
</dbReference>
<dbReference type="InterPro" id="IPR036942">
    <property type="entry name" value="Beta-barrel_TonB_sf"/>
</dbReference>
<dbReference type="GO" id="GO:0044718">
    <property type="term" value="P:siderophore transmembrane transport"/>
    <property type="evidence" value="ECO:0007669"/>
    <property type="project" value="TreeGrafter"/>
</dbReference>
<dbReference type="PROSITE" id="PS52016">
    <property type="entry name" value="TONB_DEPENDENT_REC_3"/>
    <property type="match status" value="1"/>
</dbReference>
<keyword evidence="4 7" id="KW-0812">Transmembrane</keyword>
<dbReference type="SUPFAM" id="SSF56935">
    <property type="entry name" value="Porins"/>
    <property type="match status" value="1"/>
</dbReference>
<dbReference type="InterPro" id="IPR057601">
    <property type="entry name" value="Oar-like_b-barrel"/>
</dbReference>
<dbReference type="Gene3D" id="2.60.40.1120">
    <property type="entry name" value="Carboxypeptidase-like, regulatory domain"/>
    <property type="match status" value="1"/>
</dbReference>
<evidence type="ECO:0000259" key="8">
    <source>
        <dbReference type="Pfam" id="PF25183"/>
    </source>
</evidence>
<dbReference type="SUPFAM" id="SSF49452">
    <property type="entry name" value="Starch-binding domain-like"/>
    <property type="match status" value="1"/>
</dbReference>
<dbReference type="PANTHER" id="PTHR30069">
    <property type="entry name" value="TONB-DEPENDENT OUTER MEMBRANE RECEPTOR"/>
    <property type="match status" value="1"/>
</dbReference>